<keyword evidence="7" id="KW-1185">Reference proteome</keyword>
<gene>
    <name evidence="6" type="ORF">GR167_05860</name>
</gene>
<dbReference type="InterPro" id="IPR004843">
    <property type="entry name" value="Calcineurin-like_PHP"/>
</dbReference>
<feature type="domain" description="Calcineurin-like phosphoesterase" evidence="5">
    <location>
        <begin position="4"/>
        <end position="234"/>
    </location>
</feature>
<dbReference type="InterPro" id="IPR029052">
    <property type="entry name" value="Metallo-depent_PP-like"/>
</dbReference>
<dbReference type="RefSeq" id="WP_160972487.1">
    <property type="nucleotide sequence ID" value="NZ_WWEN01000002.1"/>
</dbReference>
<keyword evidence="1" id="KW-0479">Metal-binding</keyword>
<dbReference type="InterPro" id="IPR050884">
    <property type="entry name" value="CNP_phosphodiesterase-III"/>
</dbReference>
<evidence type="ECO:0000259" key="5">
    <source>
        <dbReference type="Pfam" id="PF00149"/>
    </source>
</evidence>
<name>A0A6L8LFW1_9RHOB</name>
<dbReference type="PANTHER" id="PTHR42988">
    <property type="entry name" value="PHOSPHOHYDROLASE"/>
    <property type="match status" value="1"/>
</dbReference>
<evidence type="ECO:0000256" key="3">
    <source>
        <dbReference type="ARBA" id="ARBA00023004"/>
    </source>
</evidence>
<proteinExistence type="inferred from homology"/>
<organism evidence="6 7">
    <name type="scientific">Thalassovita mangrovi</name>
    <dbReference type="NCBI Taxonomy" id="2692236"/>
    <lineage>
        <taxon>Bacteria</taxon>
        <taxon>Pseudomonadati</taxon>
        <taxon>Pseudomonadota</taxon>
        <taxon>Alphaproteobacteria</taxon>
        <taxon>Rhodobacterales</taxon>
        <taxon>Roseobacteraceae</taxon>
        <taxon>Thalassovita</taxon>
    </lineage>
</organism>
<dbReference type="SUPFAM" id="SSF56300">
    <property type="entry name" value="Metallo-dependent phosphatases"/>
    <property type="match status" value="1"/>
</dbReference>
<dbReference type="PANTHER" id="PTHR42988:SF2">
    <property type="entry name" value="CYCLIC NUCLEOTIDE PHOSPHODIESTERASE CBUA0032-RELATED"/>
    <property type="match status" value="1"/>
</dbReference>
<dbReference type="AlphaFoldDB" id="A0A6L8LFW1"/>
<evidence type="ECO:0000256" key="2">
    <source>
        <dbReference type="ARBA" id="ARBA00022801"/>
    </source>
</evidence>
<dbReference type="GO" id="GO:0046872">
    <property type="term" value="F:metal ion binding"/>
    <property type="evidence" value="ECO:0007669"/>
    <property type="project" value="UniProtKB-KW"/>
</dbReference>
<keyword evidence="2" id="KW-0378">Hydrolase</keyword>
<keyword evidence="3" id="KW-0408">Iron</keyword>
<comment type="caution">
    <text evidence="6">The sequence shown here is derived from an EMBL/GenBank/DDBJ whole genome shotgun (WGS) entry which is preliminary data.</text>
</comment>
<dbReference type="Gene3D" id="3.60.21.10">
    <property type="match status" value="1"/>
</dbReference>
<reference evidence="6 7" key="1">
    <citation type="submission" date="2020-01" db="EMBL/GenBank/DDBJ databases">
        <authorList>
            <person name="Chen S."/>
        </authorList>
    </citation>
    <scope>NUCLEOTIDE SEQUENCE [LARGE SCALE GENOMIC DNA]</scope>
    <source>
        <strain evidence="6 7">GS-10</strain>
    </source>
</reference>
<dbReference type="Pfam" id="PF00149">
    <property type="entry name" value="Metallophos"/>
    <property type="match status" value="1"/>
</dbReference>
<evidence type="ECO:0000256" key="4">
    <source>
        <dbReference type="ARBA" id="ARBA00025742"/>
    </source>
</evidence>
<sequence length="1035" mass="117178">MEAHIVHLSDLHFKNDAENRKRLEYLLDDLKRLRTSGPIYTAFTGDLVNSGDNQSDYEHLFELLIGPLTELGHEVLTVPGNHDIQRSTTSEEFTDGYLQDTGSSYLFGDHDDIYPPDKVERQNPLANYMELEELLGPYDQHSYYGYSKTKGSISFVGMNSTWLSRSRSENESDRGKLRIEPFVLEKLAKSLPPTNLKIALLHHPLDWLEEHTRSAVTKLLTQHFDIALFGHVHTNDASKLSQGHSDCLYMQSPPLRANWSKGTNGYSIIRANVIEKRFEVEYRSYSASRRLFVAGEDFAKNGRSYPRPEDGKFYRERPSEDSLLMRYRDADSFDYTAWYRENIRAKSKKQTDFSIPKVRALPANQDDKWLQPAQLISETVKNSIRDQFYIAPPDSGLTTAAFVTFKTLSENFDESGRVAAFFDAREHKIDRASILREVSRTLLVRYTHAEIETLALKGSLSVIVDGLSLSAPEQFNLFRDVAEKYFPSVRFLYFISTERRGPVHSGSFSPKLDATHDEIYDFVELDVSDIREMVSARRQGTGEAFINGVVSQVVESFRQMDEPIFASSVAVVVETLSQDPEFKPLNKARLLERYVECLLGRFNIEDVQEGAFASSDKIDLLSFIARSMLENDIQGIDENKWSSLTSSYSEQYLIDLPSGLLDEFIEKGILTVYNKSITFRGDYLFSFFVARQMKADPTFAGNVTTGEALFKYHKEIAFYGDLEGTDTRSVLNTLHDAVDSLEAVLDDNYQDNGISLSEEWLNTCAEQAQHGGEHTDFVRAADDLGGVEPTPEKADRFDNQELSRVQRRRGVAERLEVKEAEARLLVSMKLYALLLKNSLQVPGPEKLRHIAKLYQAAEVWVGFLCANREDIVSKPIVLAGGVRIINMGAILDPDKSAREFKYNAPNALSRILSDALRNPQLSTALRRLMPNLSPMGSLFARDALLDLPNEDNRKSYVESIVAEEDINLATASLKTLRVKFLASGRSKEQRDNIEGILLSLQKHKSISGTVSFDSLKKARLLRDMKENAKLKKGNL</sequence>
<protein>
    <recommendedName>
        <fullName evidence="5">Calcineurin-like phosphoesterase domain-containing protein</fullName>
    </recommendedName>
</protein>
<evidence type="ECO:0000313" key="6">
    <source>
        <dbReference type="EMBL" id="MYM54818.1"/>
    </source>
</evidence>
<dbReference type="GO" id="GO:0016787">
    <property type="term" value="F:hydrolase activity"/>
    <property type="evidence" value="ECO:0007669"/>
    <property type="project" value="UniProtKB-KW"/>
</dbReference>
<comment type="similarity">
    <text evidence="4">Belongs to the cyclic nucleotide phosphodiesterase class-III family.</text>
</comment>
<dbReference type="EMBL" id="WWEN01000002">
    <property type="protein sequence ID" value="MYM54818.1"/>
    <property type="molecule type" value="Genomic_DNA"/>
</dbReference>
<evidence type="ECO:0000256" key="1">
    <source>
        <dbReference type="ARBA" id="ARBA00022723"/>
    </source>
</evidence>
<evidence type="ECO:0000313" key="7">
    <source>
        <dbReference type="Proteomes" id="UP000479043"/>
    </source>
</evidence>
<accession>A0A6L8LFW1</accession>
<dbReference type="Proteomes" id="UP000479043">
    <property type="component" value="Unassembled WGS sequence"/>
</dbReference>